<feature type="compositionally biased region" description="Basic and acidic residues" evidence="1">
    <location>
        <begin position="574"/>
        <end position="583"/>
    </location>
</feature>
<feature type="compositionally biased region" description="Polar residues" evidence="1">
    <location>
        <begin position="522"/>
        <end position="539"/>
    </location>
</feature>
<gene>
    <name evidence="2" type="ORF">M9Y10_022279</name>
</gene>
<evidence type="ECO:0000256" key="1">
    <source>
        <dbReference type="SAM" id="MobiDB-lite"/>
    </source>
</evidence>
<dbReference type="Proteomes" id="UP001470230">
    <property type="component" value="Unassembled WGS sequence"/>
</dbReference>
<dbReference type="EMBL" id="JAPFFF010000003">
    <property type="protein sequence ID" value="KAK8893850.1"/>
    <property type="molecule type" value="Genomic_DNA"/>
</dbReference>
<organism evidence="2 3">
    <name type="scientific">Tritrichomonas musculus</name>
    <dbReference type="NCBI Taxonomy" id="1915356"/>
    <lineage>
        <taxon>Eukaryota</taxon>
        <taxon>Metamonada</taxon>
        <taxon>Parabasalia</taxon>
        <taxon>Tritrichomonadida</taxon>
        <taxon>Tritrichomonadidae</taxon>
        <taxon>Tritrichomonas</taxon>
    </lineage>
</organism>
<feature type="compositionally biased region" description="Basic and acidic residues" evidence="1">
    <location>
        <begin position="558"/>
        <end position="567"/>
    </location>
</feature>
<evidence type="ECO:0008006" key="4">
    <source>
        <dbReference type="Google" id="ProtNLM"/>
    </source>
</evidence>
<name>A0ABR2KRT4_9EUKA</name>
<comment type="caution">
    <text evidence="2">The sequence shown here is derived from an EMBL/GenBank/DDBJ whole genome shotgun (WGS) entry which is preliminary data.</text>
</comment>
<feature type="compositionally biased region" description="Basic and acidic residues" evidence="1">
    <location>
        <begin position="512"/>
        <end position="521"/>
    </location>
</feature>
<accession>A0ABR2KRT4</accession>
<feature type="compositionally biased region" description="Basic and acidic residues" evidence="1">
    <location>
        <begin position="590"/>
        <end position="599"/>
    </location>
</feature>
<evidence type="ECO:0000313" key="2">
    <source>
        <dbReference type="EMBL" id="KAK8893850.1"/>
    </source>
</evidence>
<feature type="compositionally biased region" description="Basic and acidic residues" evidence="1">
    <location>
        <begin position="489"/>
        <end position="503"/>
    </location>
</feature>
<sequence>MSIDFDALEEGSGQAFKSALKSIPRSLSTGTVNQFFDTVINVLDNENVELENKSRILISLCQTISEDDYLNDFVSGKYLTKLPYDDKNLQVQLFDVLYIIASSSPLSLTKEVSQKLENILPASPRRALGVLTVYSKNFDAVKKSNWQYTLDLLTKPETSDIFKTRLYVKDYVSLLCLLCEKQQYRKEKINDAWDAICSCLTVNRDESVCLCYYGLDRLFDKGYVKQGQCQFPSTAVACHLRRHNCQSAALSLLMRLQPNGEENGASDVINSLVWAAHTDLNANLVLVQLAKDESLAHSLVRDAAWMVQELPTKVDTMRLFAVVLSHENLIEDISKKNEAFAFLRSSLELDTPGVLSAVTTFTRRFRIDPDLAKFCSDYGLLSTYFQYALERKDKTSIDATLLFIHTFANVSYSHDLLQACDYVSDLIRNSKKDRDLMHAARVACDLAQYPKCAARFQNLKLDDYFIDNQDDPKIKKAGAHFMQALKKASKQEQRNANRPKESSTKLVASRTYRPDPSEKNPQDQSKFSSSRLLSRNSPVRPSRIENEDKRSTSSKNSQYKDQDDKRSTSSRNSQNRDQDDKRSTSSKNSQHRDQDDKKSTGSRHSRIEDIEEIESIGSKNNQPAWVVDDNSSNQNQNSSNLIFEEEEENSFESSTQLVVVPSKKDQSDTEEYDNDELPFTNSRSNKPLPKPPSPRRSRE</sequence>
<evidence type="ECO:0000313" key="3">
    <source>
        <dbReference type="Proteomes" id="UP001470230"/>
    </source>
</evidence>
<feature type="compositionally biased region" description="Basic and acidic residues" evidence="1">
    <location>
        <begin position="542"/>
        <end position="551"/>
    </location>
</feature>
<feature type="compositionally biased region" description="Low complexity" evidence="1">
    <location>
        <begin position="630"/>
        <end position="642"/>
    </location>
</feature>
<feature type="region of interest" description="Disordered" evidence="1">
    <location>
        <begin position="485"/>
        <end position="699"/>
    </location>
</feature>
<protein>
    <recommendedName>
        <fullName evidence="4">ELYS-like domain-containing protein</fullName>
    </recommendedName>
</protein>
<proteinExistence type="predicted"/>
<reference evidence="2 3" key="1">
    <citation type="submission" date="2024-04" db="EMBL/GenBank/DDBJ databases">
        <title>Tritrichomonas musculus Genome.</title>
        <authorList>
            <person name="Alves-Ferreira E."/>
            <person name="Grigg M."/>
            <person name="Lorenzi H."/>
            <person name="Galac M."/>
        </authorList>
    </citation>
    <scope>NUCLEOTIDE SEQUENCE [LARGE SCALE GENOMIC DNA]</scope>
    <source>
        <strain evidence="2 3">EAF2021</strain>
    </source>
</reference>
<keyword evidence="3" id="KW-1185">Reference proteome</keyword>